<sequence length="145" mass="15602">MKLSRTGVRRQHFARRPFLGRHKTRGRKTPGTKPHPLKPHTIGPRPGTPDPPPSQCGLSTGGTAPAPSMLTYTSVQFPPVERNAIATSCTSPRKVHVQSTAVPIGPGTRPYQLSQSTKSNWKASCSSRCSGPQKAEMVHGDSRGD</sequence>
<dbReference type="AlphaFoldDB" id="A0A8H3ZL94"/>
<feature type="region of interest" description="Disordered" evidence="1">
    <location>
        <begin position="1"/>
        <end position="70"/>
    </location>
</feature>
<gene>
    <name evidence="2" type="ORF">GQ607_009380</name>
</gene>
<name>A0A8H3ZL94_9PEZI</name>
<feature type="compositionally biased region" description="Basic and acidic residues" evidence="1">
    <location>
        <begin position="136"/>
        <end position="145"/>
    </location>
</feature>
<dbReference type="Proteomes" id="UP000434172">
    <property type="component" value="Unassembled WGS sequence"/>
</dbReference>
<feature type="region of interest" description="Disordered" evidence="1">
    <location>
        <begin position="101"/>
        <end position="145"/>
    </location>
</feature>
<organism evidence="2 3">
    <name type="scientific">Colletotrichum asianum</name>
    <dbReference type="NCBI Taxonomy" id="702518"/>
    <lineage>
        <taxon>Eukaryota</taxon>
        <taxon>Fungi</taxon>
        <taxon>Dikarya</taxon>
        <taxon>Ascomycota</taxon>
        <taxon>Pezizomycotina</taxon>
        <taxon>Sordariomycetes</taxon>
        <taxon>Hypocreomycetidae</taxon>
        <taxon>Glomerellales</taxon>
        <taxon>Glomerellaceae</taxon>
        <taxon>Colletotrichum</taxon>
        <taxon>Colletotrichum gloeosporioides species complex</taxon>
    </lineage>
</organism>
<feature type="compositionally biased region" description="Polar residues" evidence="1">
    <location>
        <begin position="111"/>
        <end position="130"/>
    </location>
</feature>
<reference evidence="2 3" key="1">
    <citation type="submission" date="2019-12" db="EMBL/GenBank/DDBJ databases">
        <title>A genome sequence resource for the geographically widespread anthracnose pathogen Colletotrichum asianum.</title>
        <authorList>
            <person name="Meng Y."/>
        </authorList>
    </citation>
    <scope>NUCLEOTIDE SEQUENCE [LARGE SCALE GENOMIC DNA]</scope>
    <source>
        <strain evidence="2 3">ICMP 18580</strain>
    </source>
</reference>
<proteinExistence type="predicted"/>
<comment type="caution">
    <text evidence="2">The sequence shown here is derived from an EMBL/GenBank/DDBJ whole genome shotgun (WGS) entry which is preliminary data.</text>
</comment>
<accession>A0A8H3ZL94</accession>
<dbReference type="EMBL" id="WOWK01000052">
    <property type="protein sequence ID" value="KAF0323483.1"/>
    <property type="molecule type" value="Genomic_DNA"/>
</dbReference>
<feature type="compositionally biased region" description="Basic residues" evidence="1">
    <location>
        <begin position="7"/>
        <end position="38"/>
    </location>
</feature>
<evidence type="ECO:0000313" key="2">
    <source>
        <dbReference type="EMBL" id="KAF0323483.1"/>
    </source>
</evidence>
<evidence type="ECO:0000313" key="3">
    <source>
        <dbReference type="Proteomes" id="UP000434172"/>
    </source>
</evidence>
<protein>
    <submittedName>
        <fullName evidence="2">Uncharacterized protein</fullName>
    </submittedName>
</protein>
<evidence type="ECO:0000256" key="1">
    <source>
        <dbReference type="SAM" id="MobiDB-lite"/>
    </source>
</evidence>
<keyword evidence="3" id="KW-1185">Reference proteome</keyword>